<evidence type="ECO:0000256" key="9">
    <source>
        <dbReference type="ARBA" id="ARBA00023136"/>
    </source>
</evidence>
<keyword evidence="5" id="KW-1003">Cell membrane</keyword>
<evidence type="ECO:0000313" key="12">
    <source>
        <dbReference type="Proteomes" id="UP000606935"/>
    </source>
</evidence>
<keyword evidence="4" id="KW-0813">Transport</keyword>
<protein>
    <recommendedName>
        <fullName evidence="3">Type II secretion system protein N</fullName>
    </recommendedName>
    <alternativeName>
        <fullName evidence="10">General secretion pathway protein N</fullName>
    </alternativeName>
</protein>
<dbReference type="GO" id="GO:0015628">
    <property type="term" value="P:protein secretion by the type II secretion system"/>
    <property type="evidence" value="ECO:0007669"/>
    <property type="project" value="InterPro"/>
</dbReference>
<evidence type="ECO:0000256" key="3">
    <source>
        <dbReference type="ARBA" id="ARBA00021563"/>
    </source>
</evidence>
<sequence length="247" mass="26722">MKSVKIVALAGLAYLLFLIASLPAAQVVPRLPLPPQLQVQGLQGSIWQGRAALVQYQGIPVRQLSWQVNPWALLTGKLSLQLDAGNSRDAEQIALKGHISLGSSSANSDGLDLYLPTDLIISQLPLPLPVNAAGRFKVALDELAYDQNGCQAIKGSGQWLNAQVSGTRGFIPLGNFNAELGCDQQNMVLNIKEPNSFGLSAQARIPANFKVKVQGRFKPSADLPEEVHQAARLFGKPDNQGYYQIRF</sequence>
<evidence type="ECO:0000256" key="2">
    <source>
        <dbReference type="ARBA" id="ARBA00007208"/>
    </source>
</evidence>
<evidence type="ECO:0000313" key="11">
    <source>
        <dbReference type="EMBL" id="GGO71706.1"/>
    </source>
</evidence>
<keyword evidence="6" id="KW-0997">Cell inner membrane</keyword>
<dbReference type="AlphaFoldDB" id="A0A918DKY0"/>
<evidence type="ECO:0000256" key="4">
    <source>
        <dbReference type="ARBA" id="ARBA00022448"/>
    </source>
</evidence>
<comment type="subcellular location">
    <subcellularLocation>
        <location evidence="1">Cell inner membrane</location>
    </subcellularLocation>
</comment>
<dbReference type="Pfam" id="PF01203">
    <property type="entry name" value="T2SSN"/>
    <property type="match status" value="1"/>
</dbReference>
<dbReference type="Proteomes" id="UP000606935">
    <property type="component" value="Unassembled WGS sequence"/>
</dbReference>
<keyword evidence="12" id="KW-1185">Reference proteome</keyword>
<comment type="caution">
    <text evidence="11">The sequence shown here is derived from an EMBL/GenBank/DDBJ whole genome shotgun (WGS) entry which is preliminary data.</text>
</comment>
<accession>A0A918DKY0</accession>
<comment type="similarity">
    <text evidence="2">Belongs to the GSP N family.</text>
</comment>
<dbReference type="GO" id="GO:0015627">
    <property type="term" value="C:type II protein secretion system complex"/>
    <property type="evidence" value="ECO:0007669"/>
    <property type="project" value="InterPro"/>
</dbReference>
<reference evidence="11" key="2">
    <citation type="submission" date="2020-09" db="EMBL/GenBank/DDBJ databases">
        <authorList>
            <person name="Sun Q."/>
            <person name="Zhou Y."/>
        </authorList>
    </citation>
    <scope>NUCLEOTIDE SEQUENCE</scope>
    <source>
        <strain evidence="11">CGMCC 1.7086</strain>
    </source>
</reference>
<evidence type="ECO:0000256" key="10">
    <source>
        <dbReference type="ARBA" id="ARBA00030772"/>
    </source>
</evidence>
<evidence type="ECO:0000256" key="5">
    <source>
        <dbReference type="ARBA" id="ARBA00022475"/>
    </source>
</evidence>
<evidence type="ECO:0000256" key="6">
    <source>
        <dbReference type="ARBA" id="ARBA00022519"/>
    </source>
</evidence>
<evidence type="ECO:0000256" key="8">
    <source>
        <dbReference type="ARBA" id="ARBA00022927"/>
    </source>
</evidence>
<evidence type="ECO:0000256" key="1">
    <source>
        <dbReference type="ARBA" id="ARBA00004533"/>
    </source>
</evidence>
<dbReference type="EMBL" id="BMLS01000004">
    <property type="protein sequence ID" value="GGO71706.1"/>
    <property type="molecule type" value="Genomic_DNA"/>
</dbReference>
<dbReference type="GO" id="GO:0005886">
    <property type="term" value="C:plasma membrane"/>
    <property type="evidence" value="ECO:0007669"/>
    <property type="project" value="UniProtKB-SubCell"/>
</dbReference>
<reference evidence="11" key="1">
    <citation type="journal article" date="2014" name="Int. J. Syst. Evol. Microbiol.">
        <title>Complete genome sequence of Corynebacterium casei LMG S-19264T (=DSM 44701T), isolated from a smear-ripened cheese.</title>
        <authorList>
            <consortium name="US DOE Joint Genome Institute (JGI-PGF)"/>
            <person name="Walter F."/>
            <person name="Albersmeier A."/>
            <person name="Kalinowski J."/>
            <person name="Ruckert C."/>
        </authorList>
    </citation>
    <scope>NUCLEOTIDE SEQUENCE</scope>
    <source>
        <strain evidence="11">CGMCC 1.7086</strain>
    </source>
</reference>
<name>A0A918DKY0_9ALTE</name>
<dbReference type="RefSeq" id="WP_188696427.1">
    <property type="nucleotide sequence ID" value="NZ_BMLS01000004.1"/>
</dbReference>
<keyword evidence="7" id="KW-0812">Transmembrane</keyword>
<gene>
    <name evidence="11" type="ORF">GCM10010982_28130</name>
</gene>
<organism evidence="11 12">
    <name type="scientific">Bowmanella pacifica</name>
    <dbReference type="NCBI Taxonomy" id="502051"/>
    <lineage>
        <taxon>Bacteria</taxon>
        <taxon>Pseudomonadati</taxon>
        <taxon>Pseudomonadota</taxon>
        <taxon>Gammaproteobacteria</taxon>
        <taxon>Alteromonadales</taxon>
        <taxon>Alteromonadaceae</taxon>
        <taxon>Bowmanella</taxon>
    </lineage>
</organism>
<keyword evidence="9" id="KW-0472">Membrane</keyword>
<dbReference type="InterPro" id="IPR022792">
    <property type="entry name" value="T2SS_protein-GspN"/>
</dbReference>
<evidence type="ECO:0000256" key="7">
    <source>
        <dbReference type="ARBA" id="ARBA00022692"/>
    </source>
</evidence>
<proteinExistence type="inferred from homology"/>
<keyword evidence="8" id="KW-0653">Protein transport</keyword>